<comment type="caution">
    <text evidence="1">The sequence shown here is derived from an EMBL/GenBank/DDBJ whole genome shotgun (WGS) entry which is preliminary data.</text>
</comment>
<dbReference type="EMBL" id="MU277221">
    <property type="protein sequence ID" value="KAI0060123.1"/>
    <property type="molecule type" value="Genomic_DNA"/>
</dbReference>
<proteinExistence type="predicted"/>
<reference evidence="1" key="2">
    <citation type="journal article" date="2022" name="New Phytol.">
        <title>Evolutionary transition to the ectomycorrhizal habit in the genomes of a hyperdiverse lineage of mushroom-forming fungi.</title>
        <authorList>
            <person name="Looney B."/>
            <person name="Miyauchi S."/>
            <person name="Morin E."/>
            <person name="Drula E."/>
            <person name="Courty P.E."/>
            <person name="Kohler A."/>
            <person name="Kuo A."/>
            <person name="LaButti K."/>
            <person name="Pangilinan J."/>
            <person name="Lipzen A."/>
            <person name="Riley R."/>
            <person name="Andreopoulos W."/>
            <person name="He G."/>
            <person name="Johnson J."/>
            <person name="Nolan M."/>
            <person name="Tritt A."/>
            <person name="Barry K.W."/>
            <person name="Grigoriev I.V."/>
            <person name="Nagy L.G."/>
            <person name="Hibbett D."/>
            <person name="Henrissat B."/>
            <person name="Matheny P.B."/>
            <person name="Labbe J."/>
            <person name="Martin F.M."/>
        </authorList>
    </citation>
    <scope>NUCLEOTIDE SEQUENCE</scope>
    <source>
        <strain evidence="1">HHB10654</strain>
    </source>
</reference>
<accession>A0ACB8SV61</accession>
<evidence type="ECO:0000313" key="2">
    <source>
        <dbReference type="Proteomes" id="UP000814140"/>
    </source>
</evidence>
<protein>
    <submittedName>
        <fullName evidence="1">Uncharacterized protein</fullName>
    </submittedName>
</protein>
<keyword evidence="2" id="KW-1185">Reference proteome</keyword>
<reference evidence="1" key="1">
    <citation type="submission" date="2021-03" db="EMBL/GenBank/DDBJ databases">
        <authorList>
            <consortium name="DOE Joint Genome Institute"/>
            <person name="Ahrendt S."/>
            <person name="Looney B.P."/>
            <person name="Miyauchi S."/>
            <person name="Morin E."/>
            <person name="Drula E."/>
            <person name="Courty P.E."/>
            <person name="Chicoki N."/>
            <person name="Fauchery L."/>
            <person name="Kohler A."/>
            <person name="Kuo A."/>
            <person name="Labutti K."/>
            <person name="Pangilinan J."/>
            <person name="Lipzen A."/>
            <person name="Riley R."/>
            <person name="Andreopoulos W."/>
            <person name="He G."/>
            <person name="Johnson J."/>
            <person name="Barry K.W."/>
            <person name="Grigoriev I.V."/>
            <person name="Nagy L."/>
            <person name="Hibbett D."/>
            <person name="Henrissat B."/>
            <person name="Matheny P.B."/>
            <person name="Labbe J."/>
            <person name="Martin F."/>
        </authorList>
    </citation>
    <scope>NUCLEOTIDE SEQUENCE</scope>
    <source>
        <strain evidence="1">HHB10654</strain>
    </source>
</reference>
<name>A0ACB8SV61_9AGAM</name>
<evidence type="ECO:0000313" key="1">
    <source>
        <dbReference type="EMBL" id="KAI0060123.1"/>
    </source>
</evidence>
<dbReference type="Proteomes" id="UP000814140">
    <property type="component" value="Unassembled WGS sequence"/>
</dbReference>
<organism evidence="1 2">
    <name type="scientific">Artomyces pyxidatus</name>
    <dbReference type="NCBI Taxonomy" id="48021"/>
    <lineage>
        <taxon>Eukaryota</taxon>
        <taxon>Fungi</taxon>
        <taxon>Dikarya</taxon>
        <taxon>Basidiomycota</taxon>
        <taxon>Agaricomycotina</taxon>
        <taxon>Agaricomycetes</taxon>
        <taxon>Russulales</taxon>
        <taxon>Auriscalpiaceae</taxon>
        <taxon>Artomyces</taxon>
    </lineage>
</organism>
<sequence length="55" mass="6072">MRFHGVIASPALRRCDPQIDRASAPEHREKLNDEGGLGMMRTCQCEVPGELSFSA</sequence>
<gene>
    <name evidence="1" type="ORF">BV25DRAFT_1828234</name>
</gene>